<dbReference type="OrthoDB" id="429119at2759"/>
<evidence type="ECO:0000256" key="8">
    <source>
        <dbReference type="ARBA" id="ARBA00023273"/>
    </source>
</evidence>
<dbReference type="PANTHER" id="PTHR14517">
    <property type="entry name" value="RIB43A-RELATED"/>
    <property type="match status" value="1"/>
</dbReference>
<keyword evidence="3" id="KW-0963">Cytoplasm</keyword>
<accession>A0A8I6SCA8</accession>
<keyword evidence="6" id="KW-0969">Cilium</keyword>
<evidence type="ECO:0000256" key="9">
    <source>
        <dbReference type="ARBA" id="ARBA00046435"/>
    </source>
</evidence>
<evidence type="ECO:0000313" key="12">
    <source>
        <dbReference type="Proteomes" id="UP000494040"/>
    </source>
</evidence>
<evidence type="ECO:0000256" key="1">
    <source>
        <dbReference type="ARBA" id="ARBA00004611"/>
    </source>
</evidence>
<keyword evidence="8" id="KW-0966">Cell projection</keyword>
<reference evidence="11" key="1">
    <citation type="submission" date="2022-01" db="UniProtKB">
        <authorList>
            <consortium name="EnsemblMetazoa"/>
        </authorList>
    </citation>
    <scope>IDENTIFICATION</scope>
</reference>
<feature type="coiled-coil region" evidence="10">
    <location>
        <begin position="50"/>
        <end position="108"/>
    </location>
</feature>
<gene>
    <name evidence="11" type="primary">106673933</name>
</gene>
<keyword evidence="4" id="KW-0282">Flagellum</keyword>
<keyword evidence="7" id="KW-0206">Cytoskeleton</keyword>
<evidence type="ECO:0000256" key="4">
    <source>
        <dbReference type="ARBA" id="ARBA00022846"/>
    </source>
</evidence>
<keyword evidence="5 10" id="KW-0175">Coiled coil</keyword>
<dbReference type="Proteomes" id="UP000494040">
    <property type="component" value="Unassembled WGS sequence"/>
</dbReference>
<dbReference type="EnsemblMetazoa" id="XM_014406325.1">
    <property type="protein sequence ID" value="XP_014261811.1"/>
    <property type="gene ID" value="LOC106673933"/>
</dbReference>
<keyword evidence="12" id="KW-1185">Reference proteome</keyword>
<evidence type="ECO:0000256" key="7">
    <source>
        <dbReference type="ARBA" id="ARBA00023212"/>
    </source>
</evidence>
<comment type="subunit">
    <text evidence="9">Microtubule inner protein component of sperm flagellar doublet microtubules.</text>
</comment>
<name>A0A8I6SCA8_CIMLE</name>
<dbReference type="OMA" id="CLKMQQE"/>
<organism evidence="11 12">
    <name type="scientific">Cimex lectularius</name>
    <name type="common">Bed bug</name>
    <name type="synonym">Acanthia lectularia</name>
    <dbReference type="NCBI Taxonomy" id="79782"/>
    <lineage>
        <taxon>Eukaryota</taxon>
        <taxon>Metazoa</taxon>
        <taxon>Ecdysozoa</taxon>
        <taxon>Arthropoda</taxon>
        <taxon>Hexapoda</taxon>
        <taxon>Insecta</taxon>
        <taxon>Pterygota</taxon>
        <taxon>Neoptera</taxon>
        <taxon>Paraneoptera</taxon>
        <taxon>Hemiptera</taxon>
        <taxon>Heteroptera</taxon>
        <taxon>Panheteroptera</taxon>
        <taxon>Cimicomorpha</taxon>
        <taxon>Cimicidae</taxon>
        <taxon>Cimex</taxon>
    </lineage>
</organism>
<comment type="similarity">
    <text evidence="2">Belongs to the RIB43A family.</text>
</comment>
<evidence type="ECO:0000256" key="10">
    <source>
        <dbReference type="SAM" id="Coils"/>
    </source>
</evidence>
<evidence type="ECO:0000256" key="3">
    <source>
        <dbReference type="ARBA" id="ARBA00022490"/>
    </source>
</evidence>
<comment type="subcellular location">
    <subcellularLocation>
        <location evidence="1">Cytoplasm</location>
        <location evidence="1">Cytoskeleton</location>
        <location evidence="1">Flagellum axoneme</location>
    </subcellularLocation>
</comment>
<dbReference type="Pfam" id="PF05914">
    <property type="entry name" value="RIB43A"/>
    <property type="match status" value="1"/>
</dbReference>
<dbReference type="AlphaFoldDB" id="A0A8I6SCA8"/>
<proteinExistence type="inferred from homology"/>
<dbReference type="KEGG" id="clec:106673933"/>
<evidence type="ECO:0000256" key="6">
    <source>
        <dbReference type="ARBA" id="ARBA00023069"/>
    </source>
</evidence>
<protein>
    <recommendedName>
        <fullName evidence="13">RIB43A-like with coiled-coils protein 2</fullName>
    </recommendedName>
</protein>
<sequence>MLPILNQPDLKEVAKIERYKMVENERRKRIFNAKQRQIGVDFDTLQYQIQEKKEREKAEKIEEMKYLEKQKLDGHVLEQLVKREAEEKRRVGQQIDEYRKRYQKFEDRREFDLNDPNRFKKDIFEPDINDPRFGISSLKRFEGSEDGETSEIRKRILQDQQQSWLLQQMLEKEKAKRDMKLADQIYEEAMKARDDRFFAMKTMEDECKRKLEIATKEYNKAMAVKKLRDEIEEMRINMEDEYTHKINQISSDFLSETKDSRSALNPNRPVTTMFKGLSDDKLKEIRRAQLKQIEEKKAIKRAEELEEHYYYTYQEQIQKSLQIADAIQGKKEIKNGEELRLENKRLMEEHKAKLNYLNNVVYTNRPSPEYFDQFNTSTR</sequence>
<evidence type="ECO:0008006" key="13">
    <source>
        <dbReference type="Google" id="ProtNLM"/>
    </source>
</evidence>
<dbReference type="InterPro" id="IPR008805">
    <property type="entry name" value="RIB43A"/>
</dbReference>
<dbReference type="PANTHER" id="PTHR14517:SF6">
    <property type="entry name" value="RE41410P"/>
    <property type="match status" value="1"/>
</dbReference>
<evidence type="ECO:0000256" key="5">
    <source>
        <dbReference type="ARBA" id="ARBA00023054"/>
    </source>
</evidence>
<evidence type="ECO:0000313" key="11">
    <source>
        <dbReference type="EnsemblMetazoa" id="XP_014261811.1"/>
    </source>
</evidence>
<evidence type="ECO:0000256" key="2">
    <source>
        <dbReference type="ARBA" id="ARBA00006875"/>
    </source>
</evidence>